<name>A0AAE1XRA0_9LAMI</name>
<comment type="caution">
    <text evidence="2">The sequence shown here is derived from an EMBL/GenBank/DDBJ whole genome shotgun (WGS) entry which is preliminary data.</text>
</comment>
<feature type="compositionally biased region" description="Acidic residues" evidence="1">
    <location>
        <begin position="304"/>
        <end position="313"/>
    </location>
</feature>
<dbReference type="Proteomes" id="UP001293254">
    <property type="component" value="Unassembled WGS sequence"/>
</dbReference>
<feature type="compositionally biased region" description="Basic and acidic residues" evidence="1">
    <location>
        <begin position="334"/>
        <end position="344"/>
    </location>
</feature>
<reference evidence="2" key="2">
    <citation type="journal article" date="2024" name="Plant">
        <title>Genomic evolution and insights into agronomic trait innovations of Sesamum species.</title>
        <authorList>
            <person name="Miao H."/>
            <person name="Wang L."/>
            <person name="Qu L."/>
            <person name="Liu H."/>
            <person name="Sun Y."/>
            <person name="Le M."/>
            <person name="Wang Q."/>
            <person name="Wei S."/>
            <person name="Zheng Y."/>
            <person name="Lin W."/>
            <person name="Duan Y."/>
            <person name="Cao H."/>
            <person name="Xiong S."/>
            <person name="Wang X."/>
            <person name="Wei L."/>
            <person name="Li C."/>
            <person name="Ma Q."/>
            <person name="Ju M."/>
            <person name="Zhao R."/>
            <person name="Li G."/>
            <person name="Mu C."/>
            <person name="Tian Q."/>
            <person name="Mei H."/>
            <person name="Zhang T."/>
            <person name="Gao T."/>
            <person name="Zhang H."/>
        </authorList>
    </citation>
    <scope>NUCLEOTIDE SEQUENCE</scope>
    <source>
        <strain evidence="2">3651</strain>
    </source>
</reference>
<sequence>MNLLNLKITKKTGGSSPTVSGGRTVSLDFKDEATPFRGKSDSPPGNKAISTLVLSEKPHEDVGTRRGKKEREKVIRGSEENFLRRIRGPEEYVSAGKSVEGSGKRSYLGRGFFRNKKTSNMDLNLEPEENVGFCAGDEVRKDVESVVKVLGRVEKLLGGAGEEEGVGEGRNDKDEGEGDERMEEGKEELGSYEEEGEGDLGGKGEGKENGSSDMEEIEKVKDGALNRRASRRKSCQLAKEKILRLNEESDEWEDLEIPRKGRKRRRKGVRSEDDGGESAGEEKNGKEESQKRRRGRRRKVLIDGAEEGVEEDKNEGGIGRKGVRSEDDGGETAGEEKNGKEESQKRRRGRRRKVLIDGAEEGVEEDRNDGELGGRE</sequence>
<proteinExistence type="predicted"/>
<protein>
    <submittedName>
        <fullName evidence="2">Uncharacterized protein</fullName>
    </submittedName>
</protein>
<gene>
    <name evidence="2" type="ORF">Salat_2485000</name>
</gene>
<feature type="compositionally biased region" description="Basic and acidic residues" evidence="1">
    <location>
        <begin position="280"/>
        <end position="290"/>
    </location>
</feature>
<accession>A0AAE1XRA0</accession>
<feature type="compositionally biased region" description="Acidic residues" evidence="1">
    <location>
        <begin position="358"/>
        <end position="368"/>
    </location>
</feature>
<feature type="region of interest" description="Disordered" evidence="1">
    <location>
        <begin position="1"/>
        <end position="25"/>
    </location>
</feature>
<keyword evidence="3" id="KW-1185">Reference proteome</keyword>
<dbReference type="EMBL" id="JACGWO010000010">
    <property type="protein sequence ID" value="KAK4416595.1"/>
    <property type="molecule type" value="Genomic_DNA"/>
</dbReference>
<evidence type="ECO:0000313" key="3">
    <source>
        <dbReference type="Proteomes" id="UP001293254"/>
    </source>
</evidence>
<feature type="compositionally biased region" description="Basic and acidic residues" evidence="1">
    <location>
        <begin position="238"/>
        <end position="247"/>
    </location>
</feature>
<dbReference type="AlphaFoldDB" id="A0AAE1XRA0"/>
<feature type="compositionally biased region" description="Basic and acidic residues" evidence="1">
    <location>
        <begin position="200"/>
        <end position="210"/>
    </location>
</feature>
<feature type="region of interest" description="Disordered" evidence="1">
    <location>
        <begin position="158"/>
        <end position="376"/>
    </location>
</feature>
<evidence type="ECO:0000256" key="1">
    <source>
        <dbReference type="SAM" id="MobiDB-lite"/>
    </source>
</evidence>
<evidence type="ECO:0000313" key="2">
    <source>
        <dbReference type="EMBL" id="KAK4416595.1"/>
    </source>
</evidence>
<organism evidence="2 3">
    <name type="scientific">Sesamum alatum</name>
    <dbReference type="NCBI Taxonomy" id="300844"/>
    <lineage>
        <taxon>Eukaryota</taxon>
        <taxon>Viridiplantae</taxon>
        <taxon>Streptophyta</taxon>
        <taxon>Embryophyta</taxon>
        <taxon>Tracheophyta</taxon>
        <taxon>Spermatophyta</taxon>
        <taxon>Magnoliopsida</taxon>
        <taxon>eudicotyledons</taxon>
        <taxon>Gunneridae</taxon>
        <taxon>Pentapetalae</taxon>
        <taxon>asterids</taxon>
        <taxon>lamiids</taxon>
        <taxon>Lamiales</taxon>
        <taxon>Pedaliaceae</taxon>
        <taxon>Sesamum</taxon>
    </lineage>
</organism>
<feature type="compositionally biased region" description="Polar residues" evidence="1">
    <location>
        <begin position="12"/>
        <end position="23"/>
    </location>
</feature>
<reference evidence="2" key="1">
    <citation type="submission" date="2020-06" db="EMBL/GenBank/DDBJ databases">
        <authorList>
            <person name="Li T."/>
            <person name="Hu X."/>
            <person name="Zhang T."/>
            <person name="Song X."/>
            <person name="Zhang H."/>
            <person name="Dai N."/>
            <person name="Sheng W."/>
            <person name="Hou X."/>
            <person name="Wei L."/>
        </authorList>
    </citation>
    <scope>NUCLEOTIDE SEQUENCE</scope>
    <source>
        <strain evidence="2">3651</strain>
        <tissue evidence="2">Leaf</tissue>
    </source>
</reference>